<evidence type="ECO:0000313" key="1">
    <source>
        <dbReference type="EMBL" id="KYO38689.1"/>
    </source>
</evidence>
<organism evidence="1 2">
    <name type="scientific">Alligator mississippiensis</name>
    <name type="common">American alligator</name>
    <dbReference type="NCBI Taxonomy" id="8496"/>
    <lineage>
        <taxon>Eukaryota</taxon>
        <taxon>Metazoa</taxon>
        <taxon>Chordata</taxon>
        <taxon>Craniata</taxon>
        <taxon>Vertebrata</taxon>
        <taxon>Euteleostomi</taxon>
        <taxon>Archelosauria</taxon>
        <taxon>Archosauria</taxon>
        <taxon>Crocodylia</taxon>
        <taxon>Alligatoridae</taxon>
        <taxon>Alligatorinae</taxon>
        <taxon>Alligator</taxon>
    </lineage>
</organism>
<dbReference type="EMBL" id="AKHW03002440">
    <property type="protein sequence ID" value="KYO38689.1"/>
    <property type="molecule type" value="Genomic_DNA"/>
</dbReference>
<evidence type="ECO:0000313" key="2">
    <source>
        <dbReference type="Proteomes" id="UP000050525"/>
    </source>
</evidence>
<dbReference type="Proteomes" id="UP000050525">
    <property type="component" value="Unassembled WGS sequence"/>
</dbReference>
<gene>
    <name evidence="1" type="ORF">Y1Q_0023393</name>
</gene>
<accession>A0A151NPW2</accession>
<keyword evidence="2" id="KW-1185">Reference proteome</keyword>
<proteinExistence type="predicted"/>
<comment type="caution">
    <text evidence="1">The sequence shown here is derived from an EMBL/GenBank/DDBJ whole genome shotgun (WGS) entry which is preliminary data.</text>
</comment>
<sequence length="105" mass="12153">MGESCECVRRHHSGYETTISKITWKDRQFFLKLNYQNHQNFSPATTLRTLTLVELQPDLLPLRSHQPRSELFVSGVGRTLTICCLHCFPCLSRCRLLFQPCGVLE</sequence>
<name>A0A151NPW2_ALLMI</name>
<dbReference type="AlphaFoldDB" id="A0A151NPW2"/>
<reference evidence="1 2" key="1">
    <citation type="journal article" date="2012" name="Genome Biol.">
        <title>Sequencing three crocodilian genomes to illuminate the evolution of archosaurs and amniotes.</title>
        <authorList>
            <person name="St John J.A."/>
            <person name="Braun E.L."/>
            <person name="Isberg S.R."/>
            <person name="Miles L.G."/>
            <person name="Chong A.Y."/>
            <person name="Gongora J."/>
            <person name="Dalzell P."/>
            <person name="Moran C."/>
            <person name="Bed'hom B."/>
            <person name="Abzhanov A."/>
            <person name="Burgess S.C."/>
            <person name="Cooksey A.M."/>
            <person name="Castoe T.A."/>
            <person name="Crawford N.G."/>
            <person name="Densmore L.D."/>
            <person name="Drew J.C."/>
            <person name="Edwards S.V."/>
            <person name="Faircloth B.C."/>
            <person name="Fujita M.K."/>
            <person name="Greenwold M.J."/>
            <person name="Hoffmann F.G."/>
            <person name="Howard J.M."/>
            <person name="Iguchi T."/>
            <person name="Janes D.E."/>
            <person name="Khan S.Y."/>
            <person name="Kohno S."/>
            <person name="de Koning A.J."/>
            <person name="Lance S.L."/>
            <person name="McCarthy F.M."/>
            <person name="McCormack J.E."/>
            <person name="Merchant M.E."/>
            <person name="Peterson D.G."/>
            <person name="Pollock D.D."/>
            <person name="Pourmand N."/>
            <person name="Raney B.J."/>
            <person name="Roessler K.A."/>
            <person name="Sanford J.R."/>
            <person name="Sawyer R.H."/>
            <person name="Schmidt C.J."/>
            <person name="Triplett E.W."/>
            <person name="Tuberville T.D."/>
            <person name="Venegas-Anaya M."/>
            <person name="Howard J.T."/>
            <person name="Jarvis E.D."/>
            <person name="Guillette L.J.Jr."/>
            <person name="Glenn T.C."/>
            <person name="Green R.E."/>
            <person name="Ray D.A."/>
        </authorList>
    </citation>
    <scope>NUCLEOTIDE SEQUENCE [LARGE SCALE GENOMIC DNA]</scope>
    <source>
        <strain evidence="1">KSC_2009_1</strain>
    </source>
</reference>
<protein>
    <submittedName>
        <fullName evidence="1">Uncharacterized protein</fullName>
    </submittedName>
</protein>